<reference evidence="2 3" key="1">
    <citation type="journal article" date="2014" name="Nature">
        <title>The genome of the recently domesticated crop plant sugar beet (Beta vulgaris).</title>
        <authorList>
            <person name="Dohm J.C."/>
            <person name="Minoche A.E."/>
            <person name="Holtgrawe D."/>
            <person name="Capella-Gutierrez S."/>
            <person name="Zakrzewski F."/>
            <person name="Tafer H."/>
            <person name="Rupp O."/>
            <person name="Sorensen T.R."/>
            <person name="Stracke R."/>
            <person name="Reinhardt R."/>
            <person name="Goesmann A."/>
            <person name="Kraft T."/>
            <person name="Schulz B."/>
            <person name="Stadler P.F."/>
            <person name="Schmidt T."/>
            <person name="Gabaldon T."/>
            <person name="Lehrach H."/>
            <person name="Weisshaar B."/>
            <person name="Himmelbauer H."/>
        </authorList>
    </citation>
    <scope>NUCLEOTIDE SEQUENCE [LARGE SCALE GENOMIC DNA]</scope>
    <source>
        <tissue evidence="2">Taproot</tissue>
    </source>
</reference>
<dbReference type="AlphaFoldDB" id="A0A0J7YNV3"/>
<protein>
    <submittedName>
        <fullName evidence="2">Uncharacterized protein</fullName>
    </submittedName>
</protein>
<proteinExistence type="predicted"/>
<dbReference type="Proteomes" id="UP000035740">
    <property type="component" value="Unassembled WGS sequence"/>
</dbReference>
<gene>
    <name evidence="2" type="ORF">BVRB_037770</name>
</gene>
<dbReference type="Gramene" id="KMS65261">
    <property type="protein sequence ID" value="KMS65261"/>
    <property type="gene ID" value="BVRB_037770"/>
</dbReference>
<evidence type="ECO:0000256" key="1">
    <source>
        <dbReference type="SAM" id="MobiDB-lite"/>
    </source>
</evidence>
<dbReference type="EMBL" id="KQ111737">
    <property type="protein sequence ID" value="KMS65261.1"/>
    <property type="molecule type" value="Genomic_DNA"/>
</dbReference>
<feature type="non-terminal residue" evidence="2">
    <location>
        <position position="91"/>
    </location>
</feature>
<sequence>MTCSGITKLGSGSAARRGSRQISGHSVAQAEAQPAPEAVPIRTTSQVMGPDAIRAYTGEKINGKNWGAFEFGFTAHLIGYGLLDTLSRDVP</sequence>
<evidence type="ECO:0000313" key="3">
    <source>
        <dbReference type="Proteomes" id="UP000035740"/>
    </source>
</evidence>
<organism evidence="2 3">
    <name type="scientific">Beta vulgaris subsp. vulgaris</name>
    <name type="common">Beet</name>
    <dbReference type="NCBI Taxonomy" id="3555"/>
    <lineage>
        <taxon>Eukaryota</taxon>
        <taxon>Viridiplantae</taxon>
        <taxon>Streptophyta</taxon>
        <taxon>Embryophyta</taxon>
        <taxon>Tracheophyta</taxon>
        <taxon>Spermatophyta</taxon>
        <taxon>Magnoliopsida</taxon>
        <taxon>eudicotyledons</taxon>
        <taxon>Gunneridae</taxon>
        <taxon>Pentapetalae</taxon>
        <taxon>Caryophyllales</taxon>
        <taxon>Chenopodiaceae</taxon>
        <taxon>Betoideae</taxon>
        <taxon>Beta</taxon>
    </lineage>
</organism>
<evidence type="ECO:0000313" key="2">
    <source>
        <dbReference type="EMBL" id="KMS65261.1"/>
    </source>
</evidence>
<feature type="compositionally biased region" description="Low complexity" evidence="1">
    <location>
        <begin position="27"/>
        <end position="40"/>
    </location>
</feature>
<keyword evidence="3" id="KW-1185">Reference proteome</keyword>
<feature type="region of interest" description="Disordered" evidence="1">
    <location>
        <begin position="1"/>
        <end position="46"/>
    </location>
</feature>
<accession>A0A0J7YNV3</accession>
<name>A0A0J7YNV3_BETVV</name>